<evidence type="ECO:0000313" key="4">
    <source>
        <dbReference type="Proteomes" id="UP001217417"/>
    </source>
</evidence>
<evidence type="ECO:0000256" key="1">
    <source>
        <dbReference type="ARBA" id="ARBA00010790"/>
    </source>
</evidence>
<feature type="domain" description="Glucose-methanol-choline oxidoreductase C-terminal" evidence="2">
    <location>
        <begin position="131"/>
        <end position="184"/>
    </location>
</feature>
<accession>A0AAD7QTT4</accession>
<gene>
    <name evidence="3" type="ORF">POJ06DRAFT_253946</name>
</gene>
<dbReference type="EMBL" id="JARPMG010000006">
    <property type="protein sequence ID" value="KAJ8099572.1"/>
    <property type="molecule type" value="Genomic_DNA"/>
</dbReference>
<dbReference type="AlphaFoldDB" id="A0AAD7QTT4"/>
<comment type="caution">
    <text evidence="3">The sequence shown here is derived from an EMBL/GenBank/DDBJ whole genome shotgun (WGS) entry which is preliminary data.</text>
</comment>
<comment type="similarity">
    <text evidence="1">Belongs to the GMC oxidoreductase family.</text>
</comment>
<sequence length="187" mass="20924">MKHEQLVLQPRYRPIVATANMQSESISAPEFEEDGDADIDPAAVDDYRLVELVDDAETGFAADMQLVMELFEEERAKVNDKFAKKCIAANAPNRTLVHLNDLIPCGTRNISSWSPRRWFRNRLRDEEGCSGRCKAAFDPCGTNRLSKNIDQGVVDPKLKGHGIKNLRVVDASIIPVIPDCRIQTLST</sequence>
<evidence type="ECO:0000259" key="2">
    <source>
        <dbReference type="Pfam" id="PF05199"/>
    </source>
</evidence>
<dbReference type="GeneID" id="80882865"/>
<dbReference type="PANTHER" id="PTHR11552:SF147">
    <property type="entry name" value="CHOLINE DEHYDROGENASE, MITOCHONDRIAL"/>
    <property type="match status" value="1"/>
</dbReference>
<name>A0AAD7QTT4_9ASCO</name>
<organism evidence="3 4">
    <name type="scientific">Lipomyces tetrasporus</name>
    <dbReference type="NCBI Taxonomy" id="54092"/>
    <lineage>
        <taxon>Eukaryota</taxon>
        <taxon>Fungi</taxon>
        <taxon>Dikarya</taxon>
        <taxon>Ascomycota</taxon>
        <taxon>Saccharomycotina</taxon>
        <taxon>Lipomycetes</taxon>
        <taxon>Lipomycetales</taxon>
        <taxon>Lipomycetaceae</taxon>
        <taxon>Lipomyces</taxon>
    </lineage>
</organism>
<dbReference type="InterPro" id="IPR007867">
    <property type="entry name" value="GMC_OxRtase_C"/>
</dbReference>
<dbReference type="InterPro" id="IPR036188">
    <property type="entry name" value="FAD/NAD-bd_sf"/>
</dbReference>
<dbReference type="RefSeq" id="XP_056043022.1">
    <property type="nucleotide sequence ID" value="XM_056187699.1"/>
</dbReference>
<protein>
    <recommendedName>
        <fullName evidence="2">Glucose-methanol-choline oxidoreductase C-terminal domain-containing protein</fullName>
    </recommendedName>
</protein>
<dbReference type="SUPFAM" id="SSF51905">
    <property type="entry name" value="FAD/NAD(P)-binding domain"/>
    <property type="match status" value="1"/>
</dbReference>
<reference evidence="3" key="1">
    <citation type="submission" date="2023-03" db="EMBL/GenBank/DDBJ databases">
        <title>Near-Complete genome sequence of Lipomyces tetrasporous NRRL Y-64009, an oleaginous yeast capable of growing on lignocellulosic hydrolysates.</title>
        <authorList>
            <consortium name="Lawrence Berkeley National Laboratory"/>
            <person name="Jagtap S.S."/>
            <person name="Liu J.-J."/>
            <person name="Walukiewicz H.E."/>
            <person name="Pangilinan J."/>
            <person name="Lipzen A."/>
            <person name="Ahrendt S."/>
            <person name="Koriabine M."/>
            <person name="Cobaugh K."/>
            <person name="Salamov A."/>
            <person name="Yoshinaga Y."/>
            <person name="Ng V."/>
            <person name="Daum C."/>
            <person name="Grigoriev I.V."/>
            <person name="Slininger P.J."/>
            <person name="Dien B.S."/>
            <person name="Jin Y.-S."/>
            <person name="Rao C.V."/>
        </authorList>
    </citation>
    <scope>NUCLEOTIDE SEQUENCE</scope>
    <source>
        <strain evidence="3">NRRL Y-64009</strain>
    </source>
</reference>
<evidence type="ECO:0000313" key="3">
    <source>
        <dbReference type="EMBL" id="KAJ8099572.1"/>
    </source>
</evidence>
<dbReference type="Proteomes" id="UP001217417">
    <property type="component" value="Unassembled WGS sequence"/>
</dbReference>
<dbReference type="Gene3D" id="3.30.560.10">
    <property type="entry name" value="Glucose Oxidase, domain 3"/>
    <property type="match status" value="1"/>
</dbReference>
<dbReference type="Gene3D" id="3.50.50.60">
    <property type="entry name" value="FAD/NAD(P)-binding domain"/>
    <property type="match status" value="1"/>
</dbReference>
<dbReference type="Pfam" id="PF05199">
    <property type="entry name" value="GMC_oxred_C"/>
    <property type="match status" value="1"/>
</dbReference>
<dbReference type="GO" id="GO:0050660">
    <property type="term" value="F:flavin adenine dinucleotide binding"/>
    <property type="evidence" value="ECO:0007669"/>
    <property type="project" value="InterPro"/>
</dbReference>
<dbReference type="InterPro" id="IPR012132">
    <property type="entry name" value="GMC_OxRdtase"/>
</dbReference>
<dbReference type="PANTHER" id="PTHR11552">
    <property type="entry name" value="GLUCOSE-METHANOL-CHOLINE GMC OXIDOREDUCTASE"/>
    <property type="match status" value="1"/>
</dbReference>
<proteinExistence type="inferred from homology"/>
<dbReference type="GO" id="GO:0016614">
    <property type="term" value="F:oxidoreductase activity, acting on CH-OH group of donors"/>
    <property type="evidence" value="ECO:0007669"/>
    <property type="project" value="InterPro"/>
</dbReference>
<keyword evidence="4" id="KW-1185">Reference proteome</keyword>